<sequence>MLNSVKFLSYSILLISVYSVLQWSSLSMTIVNNTFFWWLLQALILYNFYKIGNREIKNKKVSLFLIYVVLSFLYGLYMSGNYWHYKFLVRNTMIFLLPLSVYVFVEPYRIKTVLKVWFKKALILLVCISPFIYSDAWGNYLTPFCLFGLFFGLLTKKWKLLTIFAFVLTLTLGWASRSCTIRFSVAFIIGILFSLKVSKSLLLKNLKLIYFVFCCIPFVFFVLGVLGVFNILNVDEELGLSKKYEIFRSENKANEATLKDTRTLVYAEVLNSAVENHYTIQGRSLARGYDSVIFGDDVDKVSGGLLKGERPSSETCILNVFTHMGVIGVFLYMLIFFKSTFLAIFHSKNDYIKIVALYVLFRWVYSWIEELAFFNITYLMLWIMISMCFSSYFRSMTNQEFRYWFKSILN</sequence>
<name>A0A1Y4JL01_9BACE</name>
<feature type="transmembrane region" description="Helical" evidence="1">
    <location>
        <begin position="317"/>
        <end position="337"/>
    </location>
</feature>
<dbReference type="EMBL" id="QRWP01000005">
    <property type="protein sequence ID" value="RGT33697.1"/>
    <property type="molecule type" value="Genomic_DNA"/>
</dbReference>
<feature type="transmembrane region" description="Helical" evidence="1">
    <location>
        <begin position="83"/>
        <end position="105"/>
    </location>
</feature>
<gene>
    <name evidence="2" type="ORF">B5F24_11540</name>
    <name evidence="3" type="ORF">DWX38_07885</name>
</gene>
<accession>A0A1Y4JL01</accession>
<keyword evidence="1" id="KW-0472">Membrane</keyword>
<reference evidence="4" key="1">
    <citation type="submission" date="2017-04" db="EMBL/GenBank/DDBJ databases">
        <title>Function of individual gut microbiota members based on whole genome sequencing of pure cultures obtained from chicken caecum.</title>
        <authorList>
            <person name="Medvecky M."/>
            <person name="Cejkova D."/>
            <person name="Polansky O."/>
            <person name="Karasova D."/>
            <person name="Kubasova T."/>
            <person name="Cizek A."/>
            <person name="Rychlik I."/>
        </authorList>
    </citation>
    <scope>NUCLEOTIDE SEQUENCE [LARGE SCALE GENOMIC DNA]</scope>
    <source>
        <strain evidence="4">An189</strain>
    </source>
</reference>
<dbReference type="Proteomes" id="UP000196587">
    <property type="component" value="Unassembled WGS sequence"/>
</dbReference>
<evidence type="ECO:0000313" key="4">
    <source>
        <dbReference type="Proteomes" id="UP000196587"/>
    </source>
</evidence>
<reference evidence="3 5" key="3">
    <citation type="submission" date="2018-08" db="EMBL/GenBank/DDBJ databases">
        <title>A genome reference for cultivated species of the human gut microbiota.</title>
        <authorList>
            <person name="Zou Y."/>
            <person name="Xue W."/>
            <person name="Luo G."/>
        </authorList>
    </citation>
    <scope>NUCLEOTIDE SEQUENCE [LARGE SCALE GENOMIC DNA]</scope>
    <source>
        <strain evidence="3 5">AF19-1AC</strain>
    </source>
</reference>
<feature type="transmembrane region" description="Helical" evidence="1">
    <location>
        <begin position="117"/>
        <end position="133"/>
    </location>
</feature>
<evidence type="ECO:0000313" key="3">
    <source>
        <dbReference type="EMBL" id="RGT33697.1"/>
    </source>
</evidence>
<feature type="transmembrane region" description="Helical" evidence="1">
    <location>
        <begin position="160"/>
        <end position="175"/>
    </location>
</feature>
<evidence type="ECO:0000313" key="5">
    <source>
        <dbReference type="Proteomes" id="UP000285159"/>
    </source>
</evidence>
<keyword evidence="1" id="KW-1133">Transmembrane helix</keyword>
<evidence type="ECO:0000256" key="1">
    <source>
        <dbReference type="SAM" id="Phobius"/>
    </source>
</evidence>
<keyword evidence="1" id="KW-0812">Transmembrane</keyword>
<feature type="transmembrane region" description="Helical" evidence="1">
    <location>
        <begin position="139"/>
        <end position="155"/>
    </location>
</feature>
<feature type="transmembrane region" description="Helical" evidence="1">
    <location>
        <begin position="30"/>
        <end position="49"/>
    </location>
</feature>
<protein>
    <recommendedName>
        <fullName evidence="6">O-antigen ligase domain-containing protein</fullName>
    </recommendedName>
</protein>
<dbReference type="AlphaFoldDB" id="A0A1Y4JL01"/>
<feature type="transmembrane region" description="Helical" evidence="1">
    <location>
        <begin position="209"/>
        <end position="232"/>
    </location>
</feature>
<comment type="caution">
    <text evidence="2">The sequence shown here is derived from an EMBL/GenBank/DDBJ whole genome shotgun (WGS) entry which is preliminary data.</text>
</comment>
<dbReference type="EMBL" id="NFKE01000008">
    <property type="protein sequence ID" value="OUP33248.1"/>
    <property type="molecule type" value="Genomic_DNA"/>
</dbReference>
<feature type="transmembrane region" description="Helical" evidence="1">
    <location>
        <begin position="61"/>
        <end position="77"/>
    </location>
</feature>
<reference evidence="2" key="2">
    <citation type="journal article" date="2018" name="BMC Genomics">
        <title>Whole genome sequencing and function prediction of 133 gut anaerobes isolated from chicken caecum in pure cultures.</title>
        <authorList>
            <person name="Medvecky M."/>
            <person name="Cejkova D."/>
            <person name="Polansky O."/>
            <person name="Karasova D."/>
            <person name="Kubasova T."/>
            <person name="Cizek A."/>
            <person name="Rychlik I."/>
        </authorList>
    </citation>
    <scope>NUCLEOTIDE SEQUENCE</scope>
    <source>
        <strain evidence="2">An189</strain>
    </source>
</reference>
<feature type="transmembrane region" description="Helical" evidence="1">
    <location>
        <begin position="7"/>
        <end position="24"/>
    </location>
</feature>
<proteinExistence type="predicted"/>
<evidence type="ECO:0008006" key="6">
    <source>
        <dbReference type="Google" id="ProtNLM"/>
    </source>
</evidence>
<evidence type="ECO:0000313" key="2">
    <source>
        <dbReference type="EMBL" id="OUP33248.1"/>
    </source>
</evidence>
<feature type="transmembrane region" description="Helical" evidence="1">
    <location>
        <begin position="371"/>
        <end position="393"/>
    </location>
</feature>
<dbReference type="Proteomes" id="UP000285159">
    <property type="component" value="Unassembled WGS sequence"/>
</dbReference>
<organism evidence="2 4">
    <name type="scientific">Bacteroides clarus</name>
    <dbReference type="NCBI Taxonomy" id="626929"/>
    <lineage>
        <taxon>Bacteria</taxon>
        <taxon>Pseudomonadati</taxon>
        <taxon>Bacteroidota</taxon>
        <taxon>Bacteroidia</taxon>
        <taxon>Bacteroidales</taxon>
        <taxon>Bacteroidaceae</taxon>
        <taxon>Bacteroides</taxon>
    </lineage>
</organism>